<dbReference type="AlphaFoldDB" id="A0A8B4RY30"/>
<organism evidence="1 2">
    <name type="scientific">Comamonas testosteroni</name>
    <name type="common">Pseudomonas testosteroni</name>
    <dbReference type="NCBI Taxonomy" id="285"/>
    <lineage>
        <taxon>Bacteria</taxon>
        <taxon>Pseudomonadati</taxon>
        <taxon>Pseudomonadota</taxon>
        <taxon>Betaproteobacteria</taxon>
        <taxon>Burkholderiales</taxon>
        <taxon>Comamonadaceae</taxon>
        <taxon>Comamonas</taxon>
    </lineage>
</organism>
<gene>
    <name evidence="1" type="ORF">NCTC10698_00475</name>
</gene>
<dbReference type="GO" id="GO:0016787">
    <property type="term" value="F:hydrolase activity"/>
    <property type="evidence" value="ECO:0007669"/>
    <property type="project" value="UniProtKB-KW"/>
</dbReference>
<sequence>MPLTAQPLPAPYSATTITHERHGMNARANFLRMQDSTREDWQLIGGEFAHFTSGLPDRVMAHLKLLEGDYGGFPVDRYTHSLQTATRALRDGRDEEYVVCAMLHDIGDTLGSFNHPDIAAAVLQPFVSEANHWMVQHHGIFQGHYFFHHIGLDRDMREQFREHPHYTRTAEFCELYDNPAFDPRGETLPLSEFEPMLRRLMQRPRQSIYKAAMDSEMQDARKS</sequence>
<dbReference type="PANTHER" id="PTHR40202">
    <property type="match status" value="1"/>
</dbReference>
<dbReference type="EMBL" id="UFXL01000001">
    <property type="protein sequence ID" value="SUY74099.1"/>
    <property type="molecule type" value="Genomic_DNA"/>
</dbReference>
<evidence type="ECO:0000313" key="2">
    <source>
        <dbReference type="Proteomes" id="UP000255070"/>
    </source>
</evidence>
<keyword evidence="2" id="KW-1185">Reference proteome</keyword>
<protein>
    <submittedName>
        <fullName evidence="1">Predicted HD phosphohydrolase</fullName>
    </submittedName>
</protein>
<dbReference type="SUPFAM" id="SSF109604">
    <property type="entry name" value="HD-domain/PDEase-like"/>
    <property type="match status" value="1"/>
</dbReference>
<comment type="caution">
    <text evidence="1">The sequence shown here is derived from an EMBL/GenBank/DDBJ whole genome shotgun (WGS) entry which is preliminary data.</text>
</comment>
<keyword evidence="1" id="KW-0378">Hydrolase</keyword>
<dbReference type="Gene3D" id="1.10.3210.10">
    <property type="entry name" value="Hypothetical protein af1432"/>
    <property type="match status" value="1"/>
</dbReference>
<accession>A0A8B4RY30</accession>
<name>A0A8B4RY30_COMTE</name>
<proteinExistence type="predicted"/>
<reference evidence="1 2" key="1">
    <citation type="submission" date="2018-06" db="EMBL/GenBank/DDBJ databases">
        <authorList>
            <consortium name="Pathogen Informatics"/>
            <person name="Doyle S."/>
        </authorList>
    </citation>
    <scope>NUCLEOTIDE SEQUENCE [LARGE SCALE GENOMIC DNA]</scope>
    <source>
        <strain evidence="1 2">NCTC10698</strain>
    </source>
</reference>
<evidence type="ECO:0000313" key="1">
    <source>
        <dbReference type="EMBL" id="SUY74099.1"/>
    </source>
</evidence>
<dbReference type="PANTHER" id="PTHR40202:SF1">
    <property type="entry name" value="HD DOMAIN-CONTAINING PROTEIN"/>
    <property type="match status" value="1"/>
</dbReference>
<dbReference type="InterPro" id="IPR052567">
    <property type="entry name" value="OP_Dioxygenase"/>
</dbReference>
<dbReference type="Proteomes" id="UP000255070">
    <property type="component" value="Unassembled WGS sequence"/>
</dbReference>